<sequence>MLCPLCSYQYTWESQPLINSIPAGNLALSTAILCSGSLPTKTITLFKLMNCSTINESTYFKYQRNYLNQAIQTTWIEHQNSIIASFKKNKDRLILGGDGRCDSPGYCAKFGSYTFLELQNNVITDIQLVQSNEVPNSCHMEKEGLVRGIEFITSKGLEVELLITDRHGQVSKWVKENMKDTLHKYDIWHVAKGFKKKIEKLAKTKDCEL</sequence>
<evidence type="ECO:0000313" key="2">
    <source>
        <dbReference type="Proteomes" id="UP000007879"/>
    </source>
</evidence>
<dbReference type="Proteomes" id="UP000007879">
    <property type="component" value="Unassembled WGS sequence"/>
</dbReference>
<keyword evidence="2" id="KW-1185">Reference proteome</keyword>
<dbReference type="GeneID" id="109580398"/>
<reference evidence="2" key="1">
    <citation type="journal article" date="2010" name="Nature">
        <title>The Amphimedon queenslandica genome and the evolution of animal complexity.</title>
        <authorList>
            <person name="Srivastava M."/>
            <person name="Simakov O."/>
            <person name="Chapman J."/>
            <person name="Fahey B."/>
            <person name="Gauthier M.E."/>
            <person name="Mitros T."/>
            <person name="Richards G.S."/>
            <person name="Conaco C."/>
            <person name="Dacre M."/>
            <person name="Hellsten U."/>
            <person name="Larroux C."/>
            <person name="Putnam N.H."/>
            <person name="Stanke M."/>
            <person name="Adamska M."/>
            <person name="Darling A."/>
            <person name="Degnan S.M."/>
            <person name="Oakley T.H."/>
            <person name="Plachetzki D.C."/>
            <person name="Zhai Y."/>
            <person name="Adamski M."/>
            <person name="Calcino A."/>
            <person name="Cummins S.F."/>
            <person name="Goodstein D.M."/>
            <person name="Harris C."/>
            <person name="Jackson D.J."/>
            <person name="Leys S.P."/>
            <person name="Shu S."/>
            <person name="Woodcroft B.J."/>
            <person name="Vervoort M."/>
            <person name="Kosik K.S."/>
            <person name="Manning G."/>
            <person name="Degnan B.M."/>
            <person name="Rokhsar D.S."/>
        </authorList>
    </citation>
    <scope>NUCLEOTIDE SEQUENCE [LARGE SCALE GENOMIC DNA]</scope>
</reference>
<protein>
    <submittedName>
        <fullName evidence="1">Uncharacterized protein</fullName>
    </submittedName>
</protein>
<dbReference type="PANTHER" id="PTHR31751">
    <property type="entry name" value="SI:CH211-108C17.2-RELATED-RELATED"/>
    <property type="match status" value="1"/>
</dbReference>
<reference evidence="1" key="2">
    <citation type="submission" date="2024-06" db="UniProtKB">
        <authorList>
            <consortium name="EnsemblMetazoa"/>
        </authorList>
    </citation>
    <scope>IDENTIFICATION</scope>
</reference>
<proteinExistence type="predicted"/>
<dbReference type="AlphaFoldDB" id="A0AAN0IX65"/>
<evidence type="ECO:0000313" key="1">
    <source>
        <dbReference type="EnsemblMetazoa" id="XP_019849041.1"/>
    </source>
</evidence>
<name>A0AAN0IX65_AMPQE</name>
<dbReference type="RefSeq" id="XP_019849041.1">
    <property type="nucleotide sequence ID" value="XM_019993482.1"/>
</dbReference>
<dbReference type="KEGG" id="aqu:109580398"/>
<dbReference type="PANTHER" id="PTHR31751:SF42">
    <property type="entry name" value="PROTEIN CBG10204"/>
    <property type="match status" value="1"/>
</dbReference>
<organism evidence="1 2">
    <name type="scientific">Amphimedon queenslandica</name>
    <name type="common">Sponge</name>
    <dbReference type="NCBI Taxonomy" id="400682"/>
    <lineage>
        <taxon>Eukaryota</taxon>
        <taxon>Metazoa</taxon>
        <taxon>Porifera</taxon>
        <taxon>Demospongiae</taxon>
        <taxon>Heteroscleromorpha</taxon>
        <taxon>Haplosclerida</taxon>
        <taxon>Niphatidae</taxon>
        <taxon>Amphimedon</taxon>
    </lineage>
</organism>
<dbReference type="EnsemblMetazoa" id="XM_019993482.1">
    <property type="protein sequence ID" value="XP_019849041.1"/>
    <property type="gene ID" value="LOC109580398"/>
</dbReference>
<accession>A0AAN0IX65</accession>